<name>A0ABN8J8V5_9NEOP</name>
<reference evidence="1" key="1">
    <citation type="submission" date="2022-03" db="EMBL/GenBank/DDBJ databases">
        <authorList>
            <person name="Martin H S."/>
        </authorList>
    </citation>
    <scope>NUCLEOTIDE SEQUENCE</scope>
</reference>
<sequence>MISRSRQQKRRAGAQLTCDQGQRRCGRRYAARSIPEHLNRWLANSDSAATDRRGAFRARGRTPCGGFALRKDCVRSMTTSERLVHRSSDERHHWNGGAPFTAMFSAAG</sequence>
<keyword evidence="2" id="KW-1185">Reference proteome</keyword>
<evidence type="ECO:0000313" key="2">
    <source>
        <dbReference type="Proteomes" id="UP000837857"/>
    </source>
</evidence>
<proteinExistence type="predicted"/>
<accession>A0ABN8J8V5</accession>
<protein>
    <submittedName>
        <fullName evidence="1">Uncharacterized protein</fullName>
    </submittedName>
</protein>
<feature type="non-terminal residue" evidence="1">
    <location>
        <position position="108"/>
    </location>
</feature>
<evidence type="ECO:0000313" key="1">
    <source>
        <dbReference type="EMBL" id="CAH2074178.1"/>
    </source>
</evidence>
<dbReference type="Proteomes" id="UP000837857">
    <property type="component" value="Chromosome 7"/>
</dbReference>
<gene>
    <name evidence="1" type="ORF">IPOD504_LOCUS15955</name>
</gene>
<dbReference type="EMBL" id="OW152819">
    <property type="protein sequence ID" value="CAH2074178.1"/>
    <property type="molecule type" value="Genomic_DNA"/>
</dbReference>
<organism evidence="1 2">
    <name type="scientific">Iphiclides podalirius</name>
    <name type="common">scarce swallowtail</name>
    <dbReference type="NCBI Taxonomy" id="110791"/>
    <lineage>
        <taxon>Eukaryota</taxon>
        <taxon>Metazoa</taxon>
        <taxon>Ecdysozoa</taxon>
        <taxon>Arthropoda</taxon>
        <taxon>Hexapoda</taxon>
        <taxon>Insecta</taxon>
        <taxon>Pterygota</taxon>
        <taxon>Neoptera</taxon>
        <taxon>Endopterygota</taxon>
        <taxon>Lepidoptera</taxon>
        <taxon>Glossata</taxon>
        <taxon>Ditrysia</taxon>
        <taxon>Papilionoidea</taxon>
        <taxon>Papilionidae</taxon>
        <taxon>Papilioninae</taxon>
        <taxon>Iphiclides</taxon>
    </lineage>
</organism>